<dbReference type="Pfam" id="PF13280">
    <property type="entry name" value="WYL"/>
    <property type="match status" value="1"/>
</dbReference>
<dbReference type="PROSITE" id="PS52050">
    <property type="entry name" value="WYL"/>
    <property type="match status" value="1"/>
</dbReference>
<dbReference type="PANTHER" id="PTHR34580">
    <property type="match status" value="1"/>
</dbReference>
<dbReference type="SUPFAM" id="SSF46785">
    <property type="entry name" value="Winged helix' DNA-binding domain"/>
    <property type="match status" value="1"/>
</dbReference>
<evidence type="ECO:0000259" key="2">
    <source>
        <dbReference type="Pfam" id="PF13280"/>
    </source>
</evidence>
<dbReference type="InterPro" id="IPR013196">
    <property type="entry name" value="HTH_11"/>
</dbReference>
<dbReference type="InterPro" id="IPR051534">
    <property type="entry name" value="CBASS_pafABC_assoc_protein"/>
</dbReference>
<sequence>MARAERLLTLLQCLRRYKHPVSGLTLAGELGVSLRTVYRDIAALQAQGARIEGETGVGYLLRPGFTLPPLMFTEPEIEAIALGVQWVAQRGGSGLGNPARDALAKISSVLTPELRRKLSASTLLVGPGNAARVSDTVLDTLYAAIRQEEKILLQYRDGNGKESSRILWPFTLGFFDSVQLVVGWCELRHDFRSFRTDRICSVSLTGEAYPRRRNALFDEWRAAQGMLDK</sequence>
<proteinExistence type="predicted"/>
<dbReference type="InterPro" id="IPR026881">
    <property type="entry name" value="WYL_dom"/>
</dbReference>
<dbReference type="InterPro" id="IPR036390">
    <property type="entry name" value="WH_DNA-bd_sf"/>
</dbReference>
<dbReference type="AlphaFoldDB" id="A0A212KG09"/>
<gene>
    <name evidence="3" type="ORF">KL86DPRO_60175</name>
</gene>
<dbReference type="InterPro" id="IPR036388">
    <property type="entry name" value="WH-like_DNA-bd_sf"/>
</dbReference>
<name>A0A212KG09_9DELT</name>
<dbReference type="PANTHER" id="PTHR34580:SF3">
    <property type="entry name" value="PROTEIN PAFB"/>
    <property type="match status" value="1"/>
</dbReference>
<feature type="domain" description="WYL" evidence="2">
    <location>
        <begin position="137"/>
        <end position="202"/>
    </location>
</feature>
<reference evidence="3" key="1">
    <citation type="submission" date="2016-04" db="EMBL/GenBank/DDBJ databases">
        <authorList>
            <person name="Evans L.H."/>
            <person name="Alamgir A."/>
            <person name="Owens N."/>
            <person name="Weber N.D."/>
            <person name="Virtaneva K."/>
            <person name="Barbian K."/>
            <person name="Babar A."/>
            <person name="Rosenke K."/>
        </authorList>
    </citation>
    <scope>NUCLEOTIDE SEQUENCE</scope>
    <source>
        <strain evidence="3">86</strain>
    </source>
</reference>
<dbReference type="EMBL" id="FLUQ01000006">
    <property type="protein sequence ID" value="SBW10475.1"/>
    <property type="molecule type" value="Genomic_DNA"/>
</dbReference>
<accession>A0A212KG09</accession>
<dbReference type="Pfam" id="PF08279">
    <property type="entry name" value="HTH_11"/>
    <property type="match status" value="1"/>
</dbReference>
<dbReference type="Gene3D" id="1.10.10.10">
    <property type="entry name" value="Winged helix-like DNA-binding domain superfamily/Winged helix DNA-binding domain"/>
    <property type="match status" value="1"/>
</dbReference>
<evidence type="ECO:0000313" key="3">
    <source>
        <dbReference type="EMBL" id="SBW10475.1"/>
    </source>
</evidence>
<evidence type="ECO:0000259" key="1">
    <source>
        <dbReference type="Pfam" id="PF08279"/>
    </source>
</evidence>
<feature type="domain" description="Helix-turn-helix type 11" evidence="1">
    <location>
        <begin position="6"/>
        <end position="59"/>
    </location>
</feature>
<organism evidence="3">
    <name type="scientific">uncultured delta proteobacterium</name>
    <dbReference type="NCBI Taxonomy" id="34034"/>
    <lineage>
        <taxon>Bacteria</taxon>
        <taxon>Deltaproteobacteria</taxon>
        <taxon>environmental samples</taxon>
    </lineage>
</organism>
<protein>
    <submittedName>
        <fullName evidence="3">Putative transcriptional regulator (Winged helix domain)</fullName>
    </submittedName>
</protein>